<evidence type="ECO:0008006" key="4">
    <source>
        <dbReference type="Google" id="ProtNLM"/>
    </source>
</evidence>
<dbReference type="RefSeq" id="WP_327609385.1">
    <property type="nucleotide sequence ID" value="NZ_JARZFX010000021.1"/>
</dbReference>
<evidence type="ECO:0000256" key="1">
    <source>
        <dbReference type="SAM" id="Phobius"/>
    </source>
</evidence>
<feature type="transmembrane region" description="Helical" evidence="1">
    <location>
        <begin position="12"/>
        <end position="30"/>
    </location>
</feature>
<keyword evidence="1" id="KW-0472">Membrane</keyword>
<reference evidence="2 3" key="1">
    <citation type="journal article" date="2024" name="Int. J. Syst. Evol. Microbiol.">
        <title>Virgibacillus tibetensis sp. nov., isolated from salt lake on the Tibetan Plateau of China.</title>
        <authorList>
            <person name="Phurbu D."/>
            <person name="Liu Z.-X."/>
            <person name="Wang R."/>
            <person name="Zheng Y.-Y."/>
            <person name="Liu H.-C."/>
            <person name="Zhou Y.-G."/>
            <person name="Yu Y.-J."/>
            <person name="Li A.-H."/>
        </authorList>
    </citation>
    <scope>NUCLEOTIDE SEQUENCE [LARGE SCALE GENOMIC DNA]</scope>
    <source>
        <strain evidence="2 3">C22-A2</strain>
    </source>
</reference>
<gene>
    <name evidence="2" type="ORF">QGM71_20565</name>
</gene>
<proteinExistence type="predicted"/>
<organism evidence="2 3">
    <name type="scientific">Virgibacillus tibetensis</name>
    <dbReference type="NCBI Taxonomy" id="3042313"/>
    <lineage>
        <taxon>Bacteria</taxon>
        <taxon>Bacillati</taxon>
        <taxon>Bacillota</taxon>
        <taxon>Bacilli</taxon>
        <taxon>Bacillales</taxon>
        <taxon>Bacillaceae</taxon>
        <taxon>Virgibacillus</taxon>
    </lineage>
</organism>
<keyword evidence="3" id="KW-1185">Reference proteome</keyword>
<dbReference type="EMBL" id="JARZFX010000021">
    <property type="protein sequence ID" value="MEC5425851.1"/>
    <property type="molecule type" value="Genomic_DNA"/>
</dbReference>
<accession>A0ABU6KL64</accession>
<evidence type="ECO:0000313" key="3">
    <source>
        <dbReference type="Proteomes" id="UP001335737"/>
    </source>
</evidence>
<comment type="caution">
    <text evidence="2">The sequence shown here is derived from an EMBL/GenBank/DDBJ whole genome shotgun (WGS) entry which is preliminary data.</text>
</comment>
<sequence length="79" mass="9098">MEDKKQSKLEKWRAKYASLVVALGSLYSLIVTWGEGWFFTTRMIIGVLICSTFAAFNLKDSISKQRELKNTMELMTTKN</sequence>
<keyword evidence="1" id="KW-1133">Transmembrane helix</keyword>
<evidence type="ECO:0000313" key="2">
    <source>
        <dbReference type="EMBL" id="MEC5425851.1"/>
    </source>
</evidence>
<keyword evidence="1" id="KW-0812">Transmembrane</keyword>
<feature type="transmembrane region" description="Helical" evidence="1">
    <location>
        <begin position="36"/>
        <end position="56"/>
    </location>
</feature>
<dbReference type="Proteomes" id="UP001335737">
    <property type="component" value="Unassembled WGS sequence"/>
</dbReference>
<protein>
    <recommendedName>
        <fullName evidence="4">YiaAB two helix domain-containing protein</fullName>
    </recommendedName>
</protein>
<name>A0ABU6KL64_9BACI</name>